<dbReference type="GO" id="GO:0005198">
    <property type="term" value="F:structural molecule activity"/>
    <property type="evidence" value="ECO:0007669"/>
    <property type="project" value="UniProtKB-UniRule"/>
</dbReference>
<dbReference type="HAMAP" id="MF_00724">
    <property type="entry name" value="FliE"/>
    <property type="match status" value="1"/>
</dbReference>
<accession>A0A8J6YV98</accession>
<keyword evidence="6" id="KW-0966">Cell projection</keyword>
<dbReference type="Pfam" id="PF02049">
    <property type="entry name" value="FliE"/>
    <property type="match status" value="1"/>
</dbReference>
<keyword evidence="3 4" id="KW-0975">Bacterial flagellum</keyword>
<dbReference type="NCBIfam" id="TIGR00205">
    <property type="entry name" value="fliE"/>
    <property type="match status" value="1"/>
</dbReference>
<dbReference type="EMBL" id="JACZHT010000003">
    <property type="protein sequence ID" value="MBE1237049.1"/>
    <property type="molecule type" value="Genomic_DNA"/>
</dbReference>
<evidence type="ECO:0000256" key="1">
    <source>
        <dbReference type="ARBA" id="ARBA00004117"/>
    </source>
</evidence>
<evidence type="ECO:0000313" key="6">
    <source>
        <dbReference type="EMBL" id="MBE1237049.1"/>
    </source>
</evidence>
<comment type="similarity">
    <text evidence="2 4">Belongs to the FliE family.</text>
</comment>
<dbReference type="AlphaFoldDB" id="A0A8J6YV98"/>
<protein>
    <recommendedName>
        <fullName evidence="4 5">Flagellar hook-basal body complex protein FliE</fullName>
    </recommendedName>
</protein>
<comment type="subcellular location">
    <subcellularLocation>
        <location evidence="1 4">Bacterial flagellum basal body</location>
    </subcellularLocation>
</comment>
<dbReference type="GO" id="GO:0003774">
    <property type="term" value="F:cytoskeletal motor activity"/>
    <property type="evidence" value="ECO:0007669"/>
    <property type="project" value="InterPro"/>
</dbReference>
<keyword evidence="6" id="KW-0969">Cilium</keyword>
<dbReference type="GO" id="GO:0009425">
    <property type="term" value="C:bacterial-type flagellum basal body"/>
    <property type="evidence" value="ECO:0007669"/>
    <property type="project" value="UniProtKB-SubCell"/>
</dbReference>
<reference evidence="6" key="1">
    <citation type="submission" date="2020-10" db="EMBL/GenBank/DDBJ databases">
        <title>Genome sequence of the unusual species of purple photosynthetic bacteria, Phaeovibrio sulfidiphilus DSM 23193, type strain.</title>
        <authorList>
            <person name="Kyndt J.A."/>
            <person name="Meyer T.E."/>
        </authorList>
    </citation>
    <scope>NUCLEOTIDE SEQUENCE</scope>
    <source>
        <strain evidence="6">DSM 23193</strain>
    </source>
</reference>
<evidence type="ECO:0000313" key="7">
    <source>
        <dbReference type="Proteomes" id="UP000631034"/>
    </source>
</evidence>
<dbReference type="PRINTS" id="PR01006">
    <property type="entry name" value="FLGHOOKFLIE"/>
</dbReference>
<dbReference type="Proteomes" id="UP000631034">
    <property type="component" value="Unassembled WGS sequence"/>
</dbReference>
<dbReference type="RefSeq" id="WP_192534059.1">
    <property type="nucleotide sequence ID" value="NZ_JACZHT010000003.1"/>
</dbReference>
<dbReference type="InterPro" id="IPR001624">
    <property type="entry name" value="FliE"/>
</dbReference>
<evidence type="ECO:0000256" key="5">
    <source>
        <dbReference type="NCBIfam" id="TIGR00205"/>
    </source>
</evidence>
<organism evidence="6 7">
    <name type="scientific">Phaeovibrio sulfidiphilus</name>
    <dbReference type="NCBI Taxonomy" id="1220600"/>
    <lineage>
        <taxon>Bacteria</taxon>
        <taxon>Pseudomonadati</taxon>
        <taxon>Pseudomonadota</taxon>
        <taxon>Alphaproteobacteria</taxon>
        <taxon>Rhodospirillales</taxon>
        <taxon>Rhodospirillaceae</taxon>
        <taxon>Phaeovibrio</taxon>
    </lineage>
</organism>
<keyword evidence="7" id="KW-1185">Reference proteome</keyword>
<dbReference type="PANTHER" id="PTHR34653:SF1">
    <property type="entry name" value="FLAGELLAR HOOK-BASAL BODY COMPLEX PROTEIN FLIE"/>
    <property type="match status" value="1"/>
</dbReference>
<evidence type="ECO:0000256" key="2">
    <source>
        <dbReference type="ARBA" id="ARBA00009272"/>
    </source>
</evidence>
<dbReference type="PANTHER" id="PTHR34653">
    <property type="match status" value="1"/>
</dbReference>
<name>A0A8J6YV98_9PROT</name>
<dbReference type="GO" id="GO:0071973">
    <property type="term" value="P:bacterial-type flagellum-dependent cell motility"/>
    <property type="evidence" value="ECO:0007669"/>
    <property type="project" value="InterPro"/>
</dbReference>
<keyword evidence="6" id="KW-0282">Flagellum</keyword>
<proteinExistence type="inferred from homology"/>
<evidence type="ECO:0000256" key="3">
    <source>
        <dbReference type="ARBA" id="ARBA00023143"/>
    </source>
</evidence>
<evidence type="ECO:0000256" key="4">
    <source>
        <dbReference type="HAMAP-Rule" id="MF_00724"/>
    </source>
</evidence>
<comment type="caution">
    <text evidence="6">The sequence shown here is derived from an EMBL/GenBank/DDBJ whole genome shotgun (WGS) entry which is preliminary data.</text>
</comment>
<gene>
    <name evidence="4 6" type="primary">fliE</name>
    <name evidence="6" type="ORF">IHV25_05245</name>
</gene>
<sequence length="114" mass="11918">MAIDFGSAVGAYDSVARMFTSPGGAVDKAGSLNLPGASPEAQGPSFTDVLKTSLRSTIEDSRKGEELTKLAIEGKADLQDVVMAVNSAEVSLQTVLAVRDKVVSAYDTILRMPI</sequence>